<dbReference type="Proteomes" id="UP000028073">
    <property type="component" value="Unassembled WGS sequence"/>
</dbReference>
<feature type="active site" evidence="3">
    <location>
        <position position="47"/>
    </location>
</feature>
<dbReference type="GO" id="GO:0005737">
    <property type="term" value="C:cytoplasm"/>
    <property type="evidence" value="ECO:0007669"/>
    <property type="project" value="TreeGrafter"/>
</dbReference>
<comment type="similarity">
    <text evidence="1">Belongs to the PhzF family.</text>
</comment>
<dbReference type="EMBL" id="JOKH01000008">
    <property type="protein sequence ID" value="KEQ14068.1"/>
    <property type="molecule type" value="Genomic_DNA"/>
</dbReference>
<dbReference type="eggNOG" id="COG0384">
    <property type="taxonomic scope" value="Bacteria"/>
</dbReference>
<reference evidence="4 5" key="1">
    <citation type="submission" date="2014-06" db="EMBL/GenBank/DDBJ databases">
        <title>Whole Genome Sequences of Three Symbiotic Endozoicomonas Bacteria.</title>
        <authorList>
            <person name="Neave M.J."/>
            <person name="Apprill A."/>
            <person name="Voolstra C.R."/>
        </authorList>
    </citation>
    <scope>NUCLEOTIDE SEQUENCE [LARGE SCALE GENOMIC DNA]</scope>
    <source>
        <strain evidence="4 5">DSM 25634</strain>
    </source>
</reference>
<dbReference type="InterPro" id="IPR003719">
    <property type="entry name" value="Phenazine_PhzF-like"/>
</dbReference>
<evidence type="ECO:0000256" key="3">
    <source>
        <dbReference type="PIRSR" id="PIRSR016184-1"/>
    </source>
</evidence>
<dbReference type="Pfam" id="PF02567">
    <property type="entry name" value="PhzC-PhzF"/>
    <property type="match status" value="1"/>
</dbReference>
<dbReference type="PANTHER" id="PTHR13774">
    <property type="entry name" value="PHENAZINE BIOSYNTHESIS PROTEIN"/>
    <property type="match status" value="1"/>
</dbReference>
<dbReference type="PIRSF" id="PIRSF016184">
    <property type="entry name" value="PhzC_PhzF"/>
    <property type="match status" value="1"/>
</dbReference>
<accession>A0A081N6J5</accession>
<evidence type="ECO:0000256" key="1">
    <source>
        <dbReference type="ARBA" id="ARBA00008270"/>
    </source>
</evidence>
<dbReference type="RefSeq" id="WP_034841886.1">
    <property type="nucleotide sequence ID" value="NZ_JOKH01000008.1"/>
</dbReference>
<proteinExistence type="inferred from homology"/>
<evidence type="ECO:0008006" key="6">
    <source>
        <dbReference type="Google" id="ProtNLM"/>
    </source>
</evidence>
<dbReference type="STRING" id="1137799.GZ78_25890"/>
<dbReference type="OrthoDB" id="9788221at2"/>
<keyword evidence="2" id="KW-0413">Isomerase</keyword>
<dbReference type="Gene3D" id="3.10.310.10">
    <property type="entry name" value="Diaminopimelate Epimerase, Chain A, domain 1"/>
    <property type="match status" value="2"/>
</dbReference>
<dbReference type="SUPFAM" id="SSF54506">
    <property type="entry name" value="Diaminopimelate epimerase-like"/>
    <property type="match status" value="1"/>
</dbReference>
<evidence type="ECO:0000313" key="4">
    <source>
        <dbReference type="EMBL" id="KEQ14068.1"/>
    </source>
</evidence>
<name>A0A081N6J5_9GAMM</name>
<dbReference type="AlphaFoldDB" id="A0A081N6J5"/>
<dbReference type="GO" id="GO:0016853">
    <property type="term" value="F:isomerase activity"/>
    <property type="evidence" value="ECO:0007669"/>
    <property type="project" value="UniProtKB-KW"/>
</dbReference>
<gene>
    <name evidence="4" type="ORF">GZ78_25890</name>
</gene>
<organism evidence="4 5">
    <name type="scientific">Endozoicomonas numazuensis</name>
    <dbReference type="NCBI Taxonomy" id="1137799"/>
    <lineage>
        <taxon>Bacteria</taxon>
        <taxon>Pseudomonadati</taxon>
        <taxon>Pseudomonadota</taxon>
        <taxon>Gammaproteobacteria</taxon>
        <taxon>Oceanospirillales</taxon>
        <taxon>Endozoicomonadaceae</taxon>
        <taxon>Endozoicomonas</taxon>
    </lineage>
</organism>
<keyword evidence="5" id="KW-1185">Reference proteome</keyword>
<evidence type="ECO:0000256" key="2">
    <source>
        <dbReference type="ARBA" id="ARBA00023235"/>
    </source>
</evidence>
<comment type="caution">
    <text evidence="4">The sequence shown here is derived from an EMBL/GenBank/DDBJ whole genome shotgun (WGS) entry which is preliminary data.</text>
</comment>
<sequence length="267" mass="29580">MKVLPIYQVDAFTNELFGGNPAAICPVKEMLSDELMQRIALENNLSETAFISGADGHYHIRWFTPGTEVSLCGHATLAASYVIRHELGDQSAELSFESLSGVLKVRFIEDSIELDFPAASYTREPIPEEVAKQLPFEALDSRFNRDDLLIVAPDEETVASLELDFTGLKNSRVRGVVISARSERMDVDFVSRWFGGPEVGIKEDPVTGSAHTLLTPYWSELLGKKTLKAEQISQRLGQLECEWTEDRVLLRGSAVLYLKGQITVSGG</sequence>
<dbReference type="PANTHER" id="PTHR13774:SF17">
    <property type="entry name" value="PHENAZINE BIOSYNTHESIS-LIKE DOMAIN-CONTAINING PROTEIN"/>
    <property type="match status" value="1"/>
</dbReference>
<protein>
    <recommendedName>
        <fullName evidence="6">Isomerase</fullName>
    </recommendedName>
</protein>
<dbReference type="NCBIfam" id="TIGR00654">
    <property type="entry name" value="PhzF_family"/>
    <property type="match status" value="1"/>
</dbReference>
<evidence type="ECO:0000313" key="5">
    <source>
        <dbReference type="Proteomes" id="UP000028073"/>
    </source>
</evidence>